<dbReference type="OrthoDB" id="8479080at2"/>
<name>A0A844HM87_9RHOB</name>
<proteinExistence type="predicted"/>
<accession>A0A844HM87</accession>
<keyword evidence="3" id="KW-1185">Reference proteome</keyword>
<evidence type="ECO:0000313" key="2">
    <source>
        <dbReference type="EMBL" id="MTH61403.1"/>
    </source>
</evidence>
<dbReference type="InterPro" id="IPR003033">
    <property type="entry name" value="SCP2_sterol-bd_dom"/>
</dbReference>
<dbReference type="EMBL" id="WMIG01000015">
    <property type="protein sequence ID" value="MTH61403.1"/>
    <property type="molecule type" value="Genomic_DNA"/>
</dbReference>
<gene>
    <name evidence="2" type="ORF">GL300_19495</name>
</gene>
<sequence>MIAQRPLPPPFRHLPMPVPAASVIGFALSRLLRRIAAHKPAILGRLGAYQSARFLIDVIDGPALLLIEPQAQRITAWSRKRPLPPHDAAIRGQLAAFLAMLHGSEDGDALFFSGDLEIAGDTSAVLAFRNALDDAELDLTEELATLSRSPFDGWLRRAFALAESRTGYPLTRQEI</sequence>
<dbReference type="SUPFAM" id="SSF55718">
    <property type="entry name" value="SCP-like"/>
    <property type="match status" value="1"/>
</dbReference>
<feature type="domain" description="SCP2" evidence="1">
    <location>
        <begin position="37"/>
        <end position="133"/>
    </location>
</feature>
<reference evidence="2 3" key="1">
    <citation type="submission" date="2019-11" db="EMBL/GenBank/DDBJ databases">
        <authorList>
            <person name="Dong K."/>
        </authorList>
    </citation>
    <scope>NUCLEOTIDE SEQUENCE [LARGE SCALE GENOMIC DNA]</scope>
    <source>
        <strain evidence="2 3">NBRC 112902</strain>
    </source>
</reference>
<dbReference type="InterPro" id="IPR036527">
    <property type="entry name" value="SCP2_sterol-bd_dom_sf"/>
</dbReference>
<dbReference type="AlphaFoldDB" id="A0A844HM87"/>
<evidence type="ECO:0000259" key="1">
    <source>
        <dbReference type="Pfam" id="PF02036"/>
    </source>
</evidence>
<dbReference type="Proteomes" id="UP000449846">
    <property type="component" value="Unassembled WGS sequence"/>
</dbReference>
<dbReference type="Pfam" id="PF02036">
    <property type="entry name" value="SCP2"/>
    <property type="match status" value="1"/>
</dbReference>
<protein>
    <recommendedName>
        <fullName evidence="1">SCP2 domain-containing protein</fullName>
    </recommendedName>
</protein>
<comment type="caution">
    <text evidence="2">The sequence shown here is derived from an EMBL/GenBank/DDBJ whole genome shotgun (WGS) entry which is preliminary data.</text>
</comment>
<evidence type="ECO:0000313" key="3">
    <source>
        <dbReference type="Proteomes" id="UP000449846"/>
    </source>
</evidence>
<organism evidence="2 3">
    <name type="scientific">Paracoccus litorisediminis</name>
    <dbReference type="NCBI Taxonomy" id="2006130"/>
    <lineage>
        <taxon>Bacteria</taxon>
        <taxon>Pseudomonadati</taxon>
        <taxon>Pseudomonadota</taxon>
        <taxon>Alphaproteobacteria</taxon>
        <taxon>Rhodobacterales</taxon>
        <taxon>Paracoccaceae</taxon>
        <taxon>Paracoccus</taxon>
    </lineage>
</organism>